<protein>
    <recommendedName>
        <fullName evidence="4">Secreted protein</fullName>
    </recommendedName>
</protein>
<organism evidence="2 3">
    <name type="scientific">Nonomuraea helvata</name>
    <dbReference type="NCBI Taxonomy" id="37484"/>
    <lineage>
        <taxon>Bacteria</taxon>
        <taxon>Bacillati</taxon>
        <taxon>Actinomycetota</taxon>
        <taxon>Actinomycetes</taxon>
        <taxon>Streptosporangiales</taxon>
        <taxon>Streptosporangiaceae</taxon>
        <taxon>Nonomuraea</taxon>
    </lineage>
</organism>
<evidence type="ECO:0000313" key="2">
    <source>
        <dbReference type="EMBL" id="MFB9629436.1"/>
    </source>
</evidence>
<name>A0ABV5SCM2_9ACTN</name>
<keyword evidence="1" id="KW-0732">Signal</keyword>
<feature type="signal peptide" evidence="1">
    <location>
        <begin position="1"/>
        <end position="22"/>
    </location>
</feature>
<sequence>MTIRNRAAGALLTAVLSSALWGAGTPGAATTTALAATTAEECGVRSDGRLYCRNTPNVTLSYDASYQTAETGVLKSGFSWFQCWVEGGPHAGGNSIWYLAAGDEAVPPYRGWGFLPAVHVATAHDPAPGLRECTSADYDLVGP</sequence>
<reference evidence="2 3" key="1">
    <citation type="submission" date="2024-09" db="EMBL/GenBank/DDBJ databases">
        <authorList>
            <person name="Sun Q."/>
            <person name="Mori K."/>
        </authorList>
    </citation>
    <scope>NUCLEOTIDE SEQUENCE [LARGE SCALE GENOMIC DNA]</scope>
    <source>
        <strain evidence="2 3">JCM 3143</strain>
    </source>
</reference>
<dbReference type="RefSeq" id="WP_344987733.1">
    <property type="nucleotide sequence ID" value="NZ_BAAAXV010000002.1"/>
</dbReference>
<evidence type="ECO:0000256" key="1">
    <source>
        <dbReference type="SAM" id="SignalP"/>
    </source>
</evidence>
<comment type="caution">
    <text evidence="2">The sequence shown here is derived from an EMBL/GenBank/DDBJ whole genome shotgun (WGS) entry which is preliminary data.</text>
</comment>
<dbReference type="EMBL" id="JBHMBW010000057">
    <property type="protein sequence ID" value="MFB9629436.1"/>
    <property type="molecule type" value="Genomic_DNA"/>
</dbReference>
<feature type="chain" id="PRO_5047538076" description="Secreted protein" evidence="1">
    <location>
        <begin position="23"/>
        <end position="143"/>
    </location>
</feature>
<dbReference type="Proteomes" id="UP001589532">
    <property type="component" value="Unassembled WGS sequence"/>
</dbReference>
<proteinExistence type="predicted"/>
<evidence type="ECO:0000313" key="3">
    <source>
        <dbReference type="Proteomes" id="UP001589532"/>
    </source>
</evidence>
<evidence type="ECO:0008006" key="4">
    <source>
        <dbReference type="Google" id="ProtNLM"/>
    </source>
</evidence>
<gene>
    <name evidence="2" type="ORF">ACFFSA_40720</name>
</gene>
<keyword evidence="3" id="KW-1185">Reference proteome</keyword>
<accession>A0ABV5SCM2</accession>